<evidence type="ECO:0000313" key="3">
    <source>
        <dbReference type="Proteomes" id="UP000078529"/>
    </source>
</evidence>
<gene>
    <name evidence="2" type="ORF">NS365_07390</name>
</gene>
<dbReference type="Gene3D" id="3.20.20.210">
    <property type="match status" value="1"/>
</dbReference>
<evidence type="ECO:0000259" key="1">
    <source>
        <dbReference type="Pfam" id="PF01717"/>
    </source>
</evidence>
<keyword evidence="3" id="KW-1185">Reference proteome</keyword>
<organism evidence="2 3">
    <name type="scientific">Aureimonas ureilytica</name>
    <dbReference type="NCBI Taxonomy" id="401562"/>
    <lineage>
        <taxon>Bacteria</taxon>
        <taxon>Pseudomonadati</taxon>
        <taxon>Pseudomonadota</taxon>
        <taxon>Alphaproteobacteria</taxon>
        <taxon>Hyphomicrobiales</taxon>
        <taxon>Aurantimonadaceae</taxon>
        <taxon>Aureimonas</taxon>
    </lineage>
</organism>
<dbReference type="InterPro" id="IPR002629">
    <property type="entry name" value="Met_Synth_C/arc"/>
</dbReference>
<dbReference type="Pfam" id="PF01717">
    <property type="entry name" value="Meth_synt_2"/>
    <property type="match status" value="2"/>
</dbReference>
<comment type="caution">
    <text evidence="2">The sequence shown here is derived from an EMBL/GenBank/DDBJ whole genome shotgun (WGS) entry which is preliminary data.</text>
</comment>
<reference evidence="2 3" key="1">
    <citation type="journal article" date="2016" name="Front. Microbiol.">
        <title>Genomic Resource of Rice Seed Associated Bacteria.</title>
        <authorList>
            <person name="Midha S."/>
            <person name="Bansal K."/>
            <person name="Sharma S."/>
            <person name="Kumar N."/>
            <person name="Patil P.P."/>
            <person name="Chaudhry V."/>
            <person name="Patil P.B."/>
        </authorList>
    </citation>
    <scope>NUCLEOTIDE SEQUENCE [LARGE SCALE GENOMIC DNA]</scope>
    <source>
        <strain evidence="2 3">NS365</strain>
    </source>
</reference>
<proteinExistence type="predicted"/>
<dbReference type="Proteomes" id="UP000078529">
    <property type="component" value="Unassembled WGS sequence"/>
</dbReference>
<feature type="domain" description="Cobalamin-independent methionine synthase MetE C-terminal/archaeal" evidence="1">
    <location>
        <begin position="168"/>
        <end position="343"/>
    </location>
</feature>
<dbReference type="GO" id="GO:0008270">
    <property type="term" value="F:zinc ion binding"/>
    <property type="evidence" value="ECO:0007669"/>
    <property type="project" value="InterPro"/>
</dbReference>
<dbReference type="SUPFAM" id="SSF51726">
    <property type="entry name" value="UROD/MetE-like"/>
    <property type="match status" value="1"/>
</dbReference>
<feature type="domain" description="Cobalamin-independent methionine synthase MetE C-terminal/archaeal" evidence="1">
    <location>
        <begin position="5"/>
        <end position="81"/>
    </location>
</feature>
<dbReference type="EMBL" id="LDQA01000018">
    <property type="protein sequence ID" value="KTR06461.1"/>
    <property type="molecule type" value="Genomic_DNA"/>
</dbReference>
<dbReference type="InterPro" id="IPR038071">
    <property type="entry name" value="UROD/MetE-like_sf"/>
</dbReference>
<dbReference type="PANTHER" id="PTHR43844">
    <property type="entry name" value="METHIONINE SYNTHASE"/>
    <property type="match status" value="1"/>
</dbReference>
<dbReference type="AlphaFoldDB" id="A0A175RSN3"/>
<dbReference type="CDD" id="cd03311">
    <property type="entry name" value="CIMS_C_terminal_like"/>
    <property type="match status" value="1"/>
</dbReference>
<protein>
    <submittedName>
        <fullName evidence="2">Enterotoxin</fullName>
    </submittedName>
</protein>
<accession>A0A175RSN3</accession>
<evidence type="ECO:0000313" key="2">
    <source>
        <dbReference type="EMBL" id="KTR06461.1"/>
    </source>
</evidence>
<dbReference type="GO" id="GO:0003871">
    <property type="term" value="F:5-methyltetrahydropteroyltriglutamate-homocysteine S-methyltransferase activity"/>
    <property type="evidence" value="ECO:0007669"/>
    <property type="project" value="InterPro"/>
</dbReference>
<name>A0A175RSN3_9HYPH</name>
<dbReference type="PANTHER" id="PTHR43844:SF2">
    <property type="entry name" value="SYNTHASE, VITAMIN-B12 INDEPENDENT, PUTATIVE (AFU_ORTHOLOGUE AFUA_3G12060)-RELATED"/>
    <property type="match status" value="1"/>
</dbReference>
<dbReference type="GO" id="GO:0009086">
    <property type="term" value="P:methionine biosynthetic process"/>
    <property type="evidence" value="ECO:0007669"/>
    <property type="project" value="InterPro"/>
</dbReference>
<dbReference type="PATRIC" id="fig|401562.4.peg.1198"/>
<sequence length="375" mass="41059">MDRILTTHTGSLPRPTWLAEALTRKDRGEEQAGDENLSADIRDAVIEIVRKQAEVGIDIVSDGETNKIGYATYVKDRLSGFDGSGSGIAIADLHDVPEFAAHALKGLDVAMPACTGPISYRGEDAVNEDISNLKAATQKVSASDAFISAASPGVISIFLENQFYPSEDAYIEALAEGMRSELEAIHQAGFLLQIDSPDLAMGRHVGHKVLEVGEFRKQVAKRVEIINHATRNIPADRLRVHLCWGNYEGPHNHDVPLTDIVDLIFGLRAQALLFEGANPRHAHEWRVFEEVTIPQDKVLVPGVIDTCTNYVEHPELVAERIVRFANIVGRERVIAGTDCGFATFANFLPVDPKIAWLKLKALTDGAALATKELWS</sequence>